<name>A0A9W7L8W0_9STRA</name>
<keyword evidence="4 5" id="KW-0472">Membrane</keyword>
<keyword evidence="9" id="KW-1185">Reference proteome</keyword>
<proteinExistence type="predicted"/>
<keyword evidence="2 5" id="KW-0812">Transmembrane</keyword>
<feature type="transmembrane region" description="Helical" evidence="6">
    <location>
        <begin position="119"/>
        <end position="138"/>
    </location>
</feature>
<dbReference type="EMBL" id="BRYA01000089">
    <property type="protein sequence ID" value="GMI38649.1"/>
    <property type="molecule type" value="Genomic_DNA"/>
</dbReference>
<organism evidence="8 9">
    <name type="scientific">Triparma columacea</name>
    <dbReference type="NCBI Taxonomy" id="722753"/>
    <lineage>
        <taxon>Eukaryota</taxon>
        <taxon>Sar</taxon>
        <taxon>Stramenopiles</taxon>
        <taxon>Ochrophyta</taxon>
        <taxon>Bolidophyceae</taxon>
        <taxon>Parmales</taxon>
        <taxon>Triparmaceae</taxon>
        <taxon>Triparma</taxon>
    </lineage>
</organism>
<evidence type="ECO:0000313" key="8">
    <source>
        <dbReference type="EMBL" id="GMI38649.1"/>
    </source>
</evidence>
<evidence type="ECO:0000256" key="2">
    <source>
        <dbReference type="ARBA" id="ARBA00022692"/>
    </source>
</evidence>
<reference evidence="9" key="1">
    <citation type="journal article" date="2023" name="Commun. Biol.">
        <title>Genome analysis of Parmales, the sister group of diatoms, reveals the evolutionary specialization of diatoms from phago-mixotrophs to photoautotrophs.</title>
        <authorList>
            <person name="Ban H."/>
            <person name="Sato S."/>
            <person name="Yoshikawa S."/>
            <person name="Yamada K."/>
            <person name="Nakamura Y."/>
            <person name="Ichinomiya M."/>
            <person name="Sato N."/>
            <person name="Blanc-Mathieu R."/>
            <person name="Endo H."/>
            <person name="Kuwata A."/>
            <person name="Ogata H."/>
        </authorList>
    </citation>
    <scope>NUCLEOTIDE SEQUENCE [LARGE SCALE GENOMIC DNA]</scope>
</reference>
<dbReference type="GO" id="GO:0016020">
    <property type="term" value="C:membrane"/>
    <property type="evidence" value="ECO:0007669"/>
    <property type="project" value="UniProtKB-SubCell"/>
</dbReference>
<feature type="transmembrane region" description="Helical" evidence="6">
    <location>
        <begin position="186"/>
        <end position="209"/>
    </location>
</feature>
<gene>
    <name evidence="8" type="ORF">TrCOL_g11500</name>
</gene>
<evidence type="ECO:0000259" key="7">
    <source>
        <dbReference type="PROSITE" id="PS50922"/>
    </source>
</evidence>
<evidence type="ECO:0000256" key="1">
    <source>
        <dbReference type="ARBA" id="ARBA00004141"/>
    </source>
</evidence>
<sequence>MAYYLTASFTAFLLSLNWFLKSYFQTIPKILPQSPSSYCPNSDPCIRPDLLAFQATCAVPILITALYGTKSYFALKRKEDTTLEERVYGYSLPSIYLVSVNLAFQIFDILASLNLPEHFLPIPMFHHILASLVLNLCLRHQTLSYYAPFYAGVTEVSTVPLVFVDIDKYFVITDPTLKGVAEISKAMFAVSFFGIRVGMWWGIWTPRLIKDVRDTRNGSKVKDLRKGKGYVLVIFVVVNVALGAMQVFWAGKIISAVMDAVAEGEL</sequence>
<evidence type="ECO:0000256" key="6">
    <source>
        <dbReference type="SAM" id="Phobius"/>
    </source>
</evidence>
<feature type="transmembrane region" description="Helical" evidence="6">
    <location>
        <begin position="87"/>
        <end position="107"/>
    </location>
</feature>
<comment type="caution">
    <text evidence="8">The sequence shown here is derived from an EMBL/GenBank/DDBJ whole genome shotgun (WGS) entry which is preliminary data.</text>
</comment>
<feature type="domain" description="TLC" evidence="7">
    <location>
        <begin position="46"/>
        <end position="262"/>
    </location>
</feature>
<dbReference type="OrthoDB" id="39387at2759"/>
<dbReference type="AlphaFoldDB" id="A0A9W7L8W0"/>
<evidence type="ECO:0000256" key="3">
    <source>
        <dbReference type="ARBA" id="ARBA00022989"/>
    </source>
</evidence>
<dbReference type="Proteomes" id="UP001165065">
    <property type="component" value="Unassembled WGS sequence"/>
</dbReference>
<feature type="transmembrane region" description="Helical" evidence="6">
    <location>
        <begin position="145"/>
        <end position="166"/>
    </location>
</feature>
<dbReference type="InterPro" id="IPR006634">
    <property type="entry name" value="TLC-dom"/>
</dbReference>
<protein>
    <recommendedName>
        <fullName evidence="7">TLC domain-containing protein</fullName>
    </recommendedName>
</protein>
<evidence type="ECO:0000313" key="9">
    <source>
        <dbReference type="Proteomes" id="UP001165065"/>
    </source>
</evidence>
<comment type="subcellular location">
    <subcellularLocation>
        <location evidence="1">Membrane</location>
        <topology evidence="1">Multi-pass membrane protein</topology>
    </subcellularLocation>
</comment>
<feature type="transmembrane region" description="Helical" evidence="6">
    <location>
        <begin position="50"/>
        <end position="67"/>
    </location>
</feature>
<dbReference type="Pfam" id="PF03798">
    <property type="entry name" value="TRAM_LAG1_CLN8"/>
    <property type="match status" value="1"/>
</dbReference>
<accession>A0A9W7L8W0</accession>
<keyword evidence="3 6" id="KW-1133">Transmembrane helix</keyword>
<evidence type="ECO:0000256" key="5">
    <source>
        <dbReference type="PROSITE-ProRule" id="PRU00205"/>
    </source>
</evidence>
<dbReference type="PROSITE" id="PS50922">
    <property type="entry name" value="TLC"/>
    <property type="match status" value="1"/>
</dbReference>
<feature type="transmembrane region" description="Helical" evidence="6">
    <location>
        <begin position="230"/>
        <end position="249"/>
    </location>
</feature>
<evidence type="ECO:0000256" key="4">
    <source>
        <dbReference type="ARBA" id="ARBA00023136"/>
    </source>
</evidence>